<dbReference type="Gene3D" id="3.10.450.40">
    <property type="match status" value="1"/>
</dbReference>
<feature type="compositionally biased region" description="Low complexity" evidence="1">
    <location>
        <begin position="24"/>
        <end position="50"/>
    </location>
</feature>
<dbReference type="InterPro" id="IPR025711">
    <property type="entry name" value="PepSY"/>
</dbReference>
<dbReference type="RefSeq" id="WP_071864114.1">
    <property type="nucleotide sequence ID" value="NZ_JBHLVQ010000033.1"/>
</dbReference>
<dbReference type="AlphaFoldDB" id="A0A1L8R8J2"/>
<feature type="signal peptide" evidence="2">
    <location>
        <begin position="1"/>
        <end position="17"/>
    </location>
</feature>
<dbReference type="Pfam" id="PF03413">
    <property type="entry name" value="PepSY"/>
    <property type="match status" value="1"/>
</dbReference>
<organism evidence="4 5">
    <name type="scientific">Enterococcus canintestini</name>
    <dbReference type="NCBI Taxonomy" id="317010"/>
    <lineage>
        <taxon>Bacteria</taxon>
        <taxon>Bacillati</taxon>
        <taxon>Bacillota</taxon>
        <taxon>Bacilli</taxon>
        <taxon>Lactobacillales</taxon>
        <taxon>Enterococcaceae</taxon>
        <taxon>Enterococcus</taxon>
    </lineage>
</organism>
<dbReference type="EMBL" id="JXKG01000003">
    <property type="protein sequence ID" value="OJG16090.1"/>
    <property type="molecule type" value="Genomic_DNA"/>
</dbReference>
<reference evidence="4 5" key="1">
    <citation type="submission" date="2014-12" db="EMBL/GenBank/DDBJ databases">
        <title>Draft genome sequences of 29 type strains of Enterococci.</title>
        <authorList>
            <person name="Zhong Z."/>
            <person name="Sun Z."/>
            <person name="Liu W."/>
            <person name="Zhang W."/>
            <person name="Zhang H."/>
        </authorList>
    </citation>
    <scope>NUCLEOTIDE SEQUENCE [LARGE SCALE GENOMIC DNA]</scope>
    <source>
        <strain evidence="4 5">DSM 21207</strain>
    </source>
</reference>
<name>A0A1L8R8J2_9ENTE</name>
<comment type="caution">
    <text evidence="4">The sequence shown here is derived from an EMBL/GenBank/DDBJ whole genome shotgun (WGS) entry which is preliminary data.</text>
</comment>
<evidence type="ECO:0000259" key="3">
    <source>
        <dbReference type="Pfam" id="PF03413"/>
    </source>
</evidence>
<keyword evidence="2" id="KW-0732">Signal</keyword>
<sequence length="202" mass="21920">MKKLILMTILGSSLLLAACQQNSENQNGNTAQTTNTTTTTTTATTTSETSSKVTDQNGIAVPKAELFDETITKFQSAHTEAVITSFKWEAQGPNGQVEIEGKDSSQEYQMIFDASGKLLGDTSEVNDDKNWQEDEVKTDAVISLLDAIEKAQADTEGSVTSAELEKDDGVTKWEVKLLHTNQEIELTLDAQGGKILNKDVDD</sequence>
<protein>
    <recommendedName>
        <fullName evidence="3">PepSY domain-containing protein</fullName>
    </recommendedName>
</protein>
<feature type="domain" description="PepSY" evidence="3">
    <location>
        <begin position="142"/>
        <end position="198"/>
    </location>
</feature>
<evidence type="ECO:0000256" key="2">
    <source>
        <dbReference type="SAM" id="SignalP"/>
    </source>
</evidence>
<gene>
    <name evidence="4" type="ORF">RU96_GL001587</name>
</gene>
<feature type="region of interest" description="Disordered" evidence="1">
    <location>
        <begin position="24"/>
        <end position="54"/>
    </location>
</feature>
<proteinExistence type="predicted"/>
<evidence type="ECO:0000313" key="4">
    <source>
        <dbReference type="EMBL" id="OJG16090.1"/>
    </source>
</evidence>
<accession>A0A1L8R8J2</accession>
<dbReference type="Proteomes" id="UP000182835">
    <property type="component" value="Unassembled WGS sequence"/>
</dbReference>
<dbReference type="PROSITE" id="PS51257">
    <property type="entry name" value="PROKAR_LIPOPROTEIN"/>
    <property type="match status" value="1"/>
</dbReference>
<dbReference type="OrthoDB" id="2943484at2"/>
<evidence type="ECO:0000313" key="5">
    <source>
        <dbReference type="Proteomes" id="UP000182835"/>
    </source>
</evidence>
<evidence type="ECO:0000256" key="1">
    <source>
        <dbReference type="SAM" id="MobiDB-lite"/>
    </source>
</evidence>
<feature type="chain" id="PRO_5038414425" description="PepSY domain-containing protein" evidence="2">
    <location>
        <begin position="18"/>
        <end position="202"/>
    </location>
</feature>
<dbReference type="STRING" id="317010.RU96_GL001587"/>